<dbReference type="AlphaFoldDB" id="A0A0J7KQ62"/>
<sequence length="80" mass="9061">MQGTPIARVRSFVADRSVRHVLYESLGEWIDVKKGIAETPGRSQESSEGYIVLKEVVGRIRIIIGISKEFLTSFFYQDSI</sequence>
<proteinExistence type="predicted"/>
<keyword evidence="2" id="KW-1185">Reference proteome</keyword>
<keyword evidence="1" id="KW-0436">Ligase</keyword>
<dbReference type="GO" id="GO:0004812">
    <property type="term" value="F:aminoacyl-tRNA ligase activity"/>
    <property type="evidence" value="ECO:0007669"/>
    <property type="project" value="UniProtKB-KW"/>
</dbReference>
<dbReference type="Proteomes" id="UP000036403">
    <property type="component" value="Unassembled WGS sequence"/>
</dbReference>
<gene>
    <name evidence="1" type="ORF">RF55_7636</name>
</gene>
<name>A0A0J7KQ62_LASNI</name>
<evidence type="ECO:0000313" key="1">
    <source>
        <dbReference type="EMBL" id="KMQ92384.1"/>
    </source>
</evidence>
<keyword evidence="1" id="KW-0030">Aminoacyl-tRNA synthetase</keyword>
<organism evidence="1 2">
    <name type="scientific">Lasius niger</name>
    <name type="common">Black garden ant</name>
    <dbReference type="NCBI Taxonomy" id="67767"/>
    <lineage>
        <taxon>Eukaryota</taxon>
        <taxon>Metazoa</taxon>
        <taxon>Ecdysozoa</taxon>
        <taxon>Arthropoda</taxon>
        <taxon>Hexapoda</taxon>
        <taxon>Insecta</taxon>
        <taxon>Pterygota</taxon>
        <taxon>Neoptera</taxon>
        <taxon>Endopterygota</taxon>
        <taxon>Hymenoptera</taxon>
        <taxon>Apocrita</taxon>
        <taxon>Aculeata</taxon>
        <taxon>Formicoidea</taxon>
        <taxon>Formicidae</taxon>
        <taxon>Formicinae</taxon>
        <taxon>Lasius</taxon>
        <taxon>Lasius</taxon>
    </lineage>
</organism>
<comment type="caution">
    <text evidence="1">The sequence shown here is derived from an EMBL/GenBank/DDBJ whole genome shotgun (WGS) entry which is preliminary data.</text>
</comment>
<protein>
    <submittedName>
        <fullName evidence="1">Prolyl-trna synthetase</fullName>
    </submittedName>
</protein>
<reference evidence="1 2" key="1">
    <citation type="submission" date="2015-04" db="EMBL/GenBank/DDBJ databases">
        <title>Lasius niger genome sequencing.</title>
        <authorList>
            <person name="Konorov E.A."/>
            <person name="Nikitin M.A."/>
            <person name="Kirill M.V."/>
            <person name="Chang P."/>
        </authorList>
    </citation>
    <scope>NUCLEOTIDE SEQUENCE [LARGE SCALE GENOMIC DNA]</scope>
    <source>
        <tissue evidence="1">Whole</tissue>
    </source>
</reference>
<dbReference type="PaxDb" id="67767-A0A0J7KQ62"/>
<dbReference type="EMBL" id="LBMM01004468">
    <property type="protein sequence ID" value="KMQ92384.1"/>
    <property type="molecule type" value="Genomic_DNA"/>
</dbReference>
<evidence type="ECO:0000313" key="2">
    <source>
        <dbReference type="Proteomes" id="UP000036403"/>
    </source>
</evidence>
<accession>A0A0J7KQ62</accession>